<dbReference type="Proteomes" id="UP000219813">
    <property type="component" value="Chromosome 11"/>
</dbReference>
<evidence type="ECO:0000313" key="3">
    <source>
        <dbReference type="Proteomes" id="UP000219813"/>
    </source>
</evidence>
<dbReference type="EMBL" id="LT594632">
    <property type="protein sequence ID" value="SCO93358.1"/>
    <property type="molecule type" value="Genomic_DNA"/>
</dbReference>
<keyword evidence="3" id="KW-1185">Reference proteome</keyword>
<evidence type="ECO:0000313" key="2">
    <source>
        <dbReference type="EMBL" id="SCO93358.1"/>
    </source>
</evidence>
<dbReference type="KEGG" id="pmal:PMUG01_11061100"/>
<dbReference type="AlphaFoldDB" id="A0A1D3SNB5"/>
<keyword evidence="1" id="KW-0812">Transmembrane</keyword>
<feature type="transmembrane region" description="Helical" evidence="1">
    <location>
        <begin position="209"/>
        <end position="238"/>
    </location>
</feature>
<dbReference type="GeneID" id="39870073"/>
<name>A0A1D3SNB5_PLAMA</name>
<organism evidence="2 3">
    <name type="scientific">Plasmodium malariae</name>
    <dbReference type="NCBI Taxonomy" id="5858"/>
    <lineage>
        <taxon>Eukaryota</taxon>
        <taxon>Sar</taxon>
        <taxon>Alveolata</taxon>
        <taxon>Apicomplexa</taxon>
        <taxon>Aconoidasida</taxon>
        <taxon>Haemosporida</taxon>
        <taxon>Plasmodiidae</taxon>
        <taxon>Plasmodium</taxon>
        <taxon>Plasmodium (Plasmodium)</taxon>
    </lineage>
</organism>
<sequence>MAFIGNNKNTNASNGINASMEESKIGGNLNNKFNLYTKIFAFSVLVLVLQCFNNECSFKGYGNEMNLGKINRGQRILSDLYGIGGKFYEDQERQRVGVLHSGYGDENISYNNRTNGLGTVVGNDGSTTNLDDSNLSLDSTIFEGANNGNTRVGATMTTADSTESLDAPTVDNAYDASEYEDKFMNNCRQSKQGNKYKSLLTKFKKDHRYIAPLVLFFIYVFCSPLLMPAIIVYAMFLLSRYIIKKVA</sequence>
<dbReference type="RefSeq" id="XP_028862795.1">
    <property type="nucleotide sequence ID" value="XM_029006291.1"/>
</dbReference>
<keyword evidence="1" id="KW-0472">Membrane</keyword>
<evidence type="ECO:0000256" key="1">
    <source>
        <dbReference type="SAM" id="Phobius"/>
    </source>
</evidence>
<proteinExistence type="predicted"/>
<reference evidence="2 3" key="1">
    <citation type="submission" date="2016-06" db="EMBL/GenBank/DDBJ databases">
        <authorList>
            <consortium name="Pathogen Informatics"/>
        </authorList>
    </citation>
    <scope>NUCLEOTIDE SEQUENCE [LARGE SCALE GENOMIC DNA]</scope>
</reference>
<protein>
    <submittedName>
        <fullName evidence="2">Uncharacterized protein</fullName>
    </submittedName>
</protein>
<accession>A0A1D3SNB5</accession>
<gene>
    <name evidence="2" type="primary">PmUG01_11061100</name>
    <name evidence="2" type="ORF">PMUG01_11061100</name>
</gene>
<keyword evidence="1" id="KW-1133">Transmembrane helix</keyword>
<dbReference type="VEuPathDB" id="PlasmoDB:PmUG01_11061100"/>